<evidence type="ECO:0000313" key="1">
    <source>
        <dbReference type="EMBL" id="KIL56552.1"/>
    </source>
</evidence>
<keyword evidence="2" id="KW-1185">Reference proteome</keyword>
<dbReference type="OrthoDB" id="3221235at2759"/>
<organism evidence="1 2">
    <name type="scientific">Amanita muscaria (strain Koide BX008)</name>
    <dbReference type="NCBI Taxonomy" id="946122"/>
    <lineage>
        <taxon>Eukaryota</taxon>
        <taxon>Fungi</taxon>
        <taxon>Dikarya</taxon>
        <taxon>Basidiomycota</taxon>
        <taxon>Agaricomycotina</taxon>
        <taxon>Agaricomycetes</taxon>
        <taxon>Agaricomycetidae</taxon>
        <taxon>Agaricales</taxon>
        <taxon>Pluteineae</taxon>
        <taxon>Amanitaceae</taxon>
        <taxon>Amanita</taxon>
    </lineage>
</organism>
<dbReference type="HOGENOM" id="CLU_018544_6_1_1"/>
<feature type="non-terminal residue" evidence="1">
    <location>
        <position position="71"/>
    </location>
</feature>
<dbReference type="AlphaFoldDB" id="A0A0C2W609"/>
<evidence type="ECO:0000313" key="2">
    <source>
        <dbReference type="Proteomes" id="UP000054549"/>
    </source>
</evidence>
<dbReference type="Gene3D" id="1.20.1280.50">
    <property type="match status" value="1"/>
</dbReference>
<dbReference type="InParanoid" id="A0A0C2W609"/>
<dbReference type="EMBL" id="KN818415">
    <property type="protein sequence ID" value="KIL56552.1"/>
    <property type="molecule type" value="Genomic_DNA"/>
</dbReference>
<sequence length="71" mass="8344">LNDQIRRCKVALAPYKKIPKEIWLYIFELYCQPGRLSTCVTWQPPVVLTQVCSAWRQIAISMPKLWSDVHL</sequence>
<dbReference type="STRING" id="946122.A0A0C2W609"/>
<accession>A0A0C2W609</accession>
<reference evidence="1 2" key="1">
    <citation type="submission" date="2014-04" db="EMBL/GenBank/DDBJ databases">
        <title>Evolutionary Origins and Diversification of the Mycorrhizal Mutualists.</title>
        <authorList>
            <consortium name="DOE Joint Genome Institute"/>
            <consortium name="Mycorrhizal Genomics Consortium"/>
            <person name="Kohler A."/>
            <person name="Kuo A."/>
            <person name="Nagy L.G."/>
            <person name="Floudas D."/>
            <person name="Copeland A."/>
            <person name="Barry K.W."/>
            <person name="Cichocki N."/>
            <person name="Veneault-Fourrey C."/>
            <person name="LaButti K."/>
            <person name="Lindquist E.A."/>
            <person name="Lipzen A."/>
            <person name="Lundell T."/>
            <person name="Morin E."/>
            <person name="Murat C."/>
            <person name="Riley R."/>
            <person name="Ohm R."/>
            <person name="Sun H."/>
            <person name="Tunlid A."/>
            <person name="Henrissat B."/>
            <person name="Grigoriev I.V."/>
            <person name="Hibbett D.S."/>
            <person name="Martin F."/>
        </authorList>
    </citation>
    <scope>NUCLEOTIDE SEQUENCE [LARGE SCALE GENOMIC DNA]</scope>
    <source>
        <strain evidence="1 2">Koide BX008</strain>
    </source>
</reference>
<gene>
    <name evidence="1" type="ORF">M378DRAFT_32350</name>
</gene>
<proteinExistence type="predicted"/>
<protein>
    <submittedName>
        <fullName evidence="1">Uncharacterized protein</fullName>
    </submittedName>
</protein>
<feature type="non-terminal residue" evidence="1">
    <location>
        <position position="1"/>
    </location>
</feature>
<name>A0A0C2W609_AMAMK</name>
<dbReference type="Proteomes" id="UP000054549">
    <property type="component" value="Unassembled WGS sequence"/>
</dbReference>